<evidence type="ECO:0000259" key="9">
    <source>
        <dbReference type="PROSITE" id="PS51007"/>
    </source>
</evidence>
<dbReference type="InterPro" id="IPR051395">
    <property type="entry name" value="Cytochrome_c_Peroxidase/MauG"/>
</dbReference>
<evidence type="ECO:0000256" key="5">
    <source>
        <dbReference type="ARBA" id="ARBA00023004"/>
    </source>
</evidence>
<evidence type="ECO:0000256" key="8">
    <source>
        <dbReference type="SAM" id="SignalP"/>
    </source>
</evidence>
<dbReference type="PROSITE" id="PS51007">
    <property type="entry name" value="CYTC"/>
    <property type="match status" value="1"/>
</dbReference>
<protein>
    <submittedName>
        <fullName evidence="10">Cytochrome C peroxidase</fullName>
    </submittedName>
</protein>
<feature type="region of interest" description="Disordered" evidence="7">
    <location>
        <begin position="34"/>
        <end position="70"/>
    </location>
</feature>
<feature type="compositionally biased region" description="Gly residues" evidence="7">
    <location>
        <begin position="36"/>
        <end position="69"/>
    </location>
</feature>
<comment type="subcellular location">
    <subcellularLocation>
        <location evidence="1">Cell envelope</location>
    </subcellularLocation>
</comment>
<dbReference type="PANTHER" id="PTHR30600">
    <property type="entry name" value="CYTOCHROME C PEROXIDASE-RELATED"/>
    <property type="match status" value="1"/>
</dbReference>
<keyword evidence="2 6" id="KW-0349">Heme</keyword>
<dbReference type="SUPFAM" id="SSF46626">
    <property type="entry name" value="Cytochrome c"/>
    <property type="match status" value="2"/>
</dbReference>
<dbReference type="PROSITE" id="PS51257">
    <property type="entry name" value="PROKAR_LIPOPROTEIN"/>
    <property type="match status" value="1"/>
</dbReference>
<dbReference type="RefSeq" id="WP_020738833.1">
    <property type="nucleotide sequence ID" value="NC_021658.1"/>
</dbReference>
<sequence>MTMTARVTALRRAALSSVLAALAALACACGDSEGTPGAGGTSGEGGGGQGGGDGGSDGGSDGGGGGGDAGAFAWGLPPGFPVPKVPEDNPMSSAKVELGRRLFYDRRLSGNGTYSCGSCHVQELAFTDGLATAKGSTEQFHVRGSMSLANVAYLTTLTWGNPLLDSLEEQALLPMFGETPVELGLAGMEAELFQRLRDEPLYQELFPAAFPGDEDPIRLDTITKAIAAFERSLLSYRSPYDRYRYDGDPSGMSEAALRGMDLFFSEKLECFHCHGGFNLSDSVQHDGTTFTEVMFHNTGLYNIGESGAYPEGNAGVYDISGNEADMGRFRAPTLRNIALTAPYMHDGSILTLGEVLDHYAAGGRTIADGPNAGVGSKNKFKSELITGFDLTEEEKADVIAFLESLTDDEFLTDPRHADPWAEAP</sequence>
<dbReference type="Proteomes" id="UP000014803">
    <property type="component" value="Chromosome"/>
</dbReference>
<evidence type="ECO:0000256" key="6">
    <source>
        <dbReference type="PROSITE-ProRule" id="PRU00433"/>
    </source>
</evidence>
<evidence type="ECO:0000256" key="2">
    <source>
        <dbReference type="ARBA" id="ARBA00022617"/>
    </source>
</evidence>
<keyword evidence="10" id="KW-0575">Peroxidase</keyword>
<dbReference type="InterPro" id="IPR004852">
    <property type="entry name" value="Di-haem_cyt_c_peroxidsae"/>
</dbReference>
<dbReference type="NCBIfam" id="TIGR04039">
    <property type="entry name" value="MXAN_0977_Heme2"/>
    <property type="match status" value="1"/>
</dbReference>
<dbReference type="GO" id="GO:0030313">
    <property type="term" value="C:cell envelope"/>
    <property type="evidence" value="ECO:0007669"/>
    <property type="project" value="UniProtKB-SubCell"/>
</dbReference>
<gene>
    <name evidence="10" type="ORF">SCE1572_34705</name>
</gene>
<keyword evidence="8" id="KW-0732">Signal</keyword>
<dbReference type="InterPro" id="IPR036909">
    <property type="entry name" value="Cyt_c-like_dom_sf"/>
</dbReference>
<feature type="chain" id="PRO_5004533837" evidence="8">
    <location>
        <begin position="29"/>
        <end position="424"/>
    </location>
</feature>
<dbReference type="KEGG" id="scu:SCE1572_34705"/>
<evidence type="ECO:0000313" key="11">
    <source>
        <dbReference type="Proteomes" id="UP000014803"/>
    </source>
</evidence>
<dbReference type="PANTHER" id="PTHR30600:SF14">
    <property type="entry name" value="CYTOCHROME C PEROXIDASE"/>
    <property type="match status" value="1"/>
</dbReference>
<evidence type="ECO:0000256" key="3">
    <source>
        <dbReference type="ARBA" id="ARBA00022723"/>
    </source>
</evidence>
<feature type="domain" description="Cytochrome c" evidence="9">
    <location>
        <begin position="254"/>
        <end position="406"/>
    </location>
</feature>
<accession>S4XJK4</accession>
<dbReference type="OrthoDB" id="9805202at2"/>
<reference evidence="10 11" key="1">
    <citation type="journal article" date="2013" name="Sci. Rep.">
        <title>Extraordinary expansion of a Sorangium cellulosum genome from an alkaline milieu.</title>
        <authorList>
            <person name="Han K."/>
            <person name="Li Z.F."/>
            <person name="Peng R."/>
            <person name="Zhu L.P."/>
            <person name="Zhou T."/>
            <person name="Wang L.G."/>
            <person name="Li S.G."/>
            <person name="Zhang X.B."/>
            <person name="Hu W."/>
            <person name="Wu Z.H."/>
            <person name="Qin N."/>
            <person name="Li Y.Z."/>
        </authorList>
    </citation>
    <scope>NUCLEOTIDE SEQUENCE [LARGE SCALE GENOMIC DNA]</scope>
    <source>
        <strain evidence="10 11">So0157-2</strain>
    </source>
</reference>
<dbReference type="GO" id="GO:0046872">
    <property type="term" value="F:metal ion binding"/>
    <property type="evidence" value="ECO:0007669"/>
    <property type="project" value="UniProtKB-KW"/>
</dbReference>
<dbReference type="GO" id="GO:0004130">
    <property type="term" value="F:cytochrome-c peroxidase activity"/>
    <property type="evidence" value="ECO:0007669"/>
    <property type="project" value="TreeGrafter"/>
</dbReference>
<keyword evidence="5 6" id="KW-0408">Iron</keyword>
<evidence type="ECO:0000313" key="10">
    <source>
        <dbReference type="EMBL" id="AGP32696.1"/>
    </source>
</evidence>
<feature type="signal peptide" evidence="8">
    <location>
        <begin position="1"/>
        <end position="28"/>
    </location>
</feature>
<dbReference type="Gene3D" id="1.10.760.10">
    <property type="entry name" value="Cytochrome c-like domain"/>
    <property type="match status" value="2"/>
</dbReference>
<dbReference type="GO" id="GO:0009055">
    <property type="term" value="F:electron transfer activity"/>
    <property type="evidence" value="ECO:0007669"/>
    <property type="project" value="InterPro"/>
</dbReference>
<keyword evidence="4" id="KW-0560">Oxidoreductase</keyword>
<dbReference type="HOGENOM" id="CLU_034652_3_1_7"/>
<evidence type="ECO:0000256" key="1">
    <source>
        <dbReference type="ARBA" id="ARBA00004196"/>
    </source>
</evidence>
<dbReference type="AlphaFoldDB" id="S4XJK4"/>
<dbReference type="eggNOG" id="COG1858">
    <property type="taxonomic scope" value="Bacteria"/>
</dbReference>
<dbReference type="STRING" id="1254432.SCE1572_34705"/>
<evidence type="ECO:0000256" key="4">
    <source>
        <dbReference type="ARBA" id="ARBA00023002"/>
    </source>
</evidence>
<dbReference type="Pfam" id="PF03150">
    <property type="entry name" value="CCP_MauG"/>
    <property type="match status" value="1"/>
</dbReference>
<dbReference type="EMBL" id="CP003969">
    <property type="protein sequence ID" value="AGP32696.1"/>
    <property type="molecule type" value="Genomic_DNA"/>
</dbReference>
<proteinExistence type="predicted"/>
<keyword evidence="3 6" id="KW-0479">Metal-binding</keyword>
<dbReference type="GO" id="GO:0020037">
    <property type="term" value="F:heme binding"/>
    <property type="evidence" value="ECO:0007669"/>
    <property type="project" value="InterPro"/>
</dbReference>
<dbReference type="InterPro" id="IPR023929">
    <property type="entry name" value="MbnH-like"/>
</dbReference>
<dbReference type="InterPro" id="IPR009056">
    <property type="entry name" value="Cyt_c-like_dom"/>
</dbReference>
<name>S4XJK4_SORCE</name>
<evidence type="ECO:0000256" key="7">
    <source>
        <dbReference type="SAM" id="MobiDB-lite"/>
    </source>
</evidence>
<organism evidence="10 11">
    <name type="scientific">Sorangium cellulosum So0157-2</name>
    <dbReference type="NCBI Taxonomy" id="1254432"/>
    <lineage>
        <taxon>Bacteria</taxon>
        <taxon>Pseudomonadati</taxon>
        <taxon>Myxococcota</taxon>
        <taxon>Polyangia</taxon>
        <taxon>Polyangiales</taxon>
        <taxon>Polyangiaceae</taxon>
        <taxon>Sorangium</taxon>
    </lineage>
</organism>
<dbReference type="PATRIC" id="fig|1254432.3.peg.7864"/>